<keyword evidence="3 4" id="KW-0418">Kinase</keyword>
<evidence type="ECO:0000313" key="7">
    <source>
        <dbReference type="Proteomes" id="UP000192491"/>
    </source>
</evidence>
<evidence type="ECO:0000256" key="4">
    <source>
        <dbReference type="RuleBase" id="RU003704"/>
    </source>
</evidence>
<dbReference type="InterPro" id="IPR029056">
    <property type="entry name" value="Ribokinase-like"/>
</dbReference>
<dbReference type="PANTHER" id="PTHR43320">
    <property type="entry name" value="SUGAR KINASE"/>
    <property type="match status" value="1"/>
</dbReference>
<keyword evidence="2 4" id="KW-0808">Transferase</keyword>
<accession>A0A1Y1QPH7</accession>
<name>A0A1Y1QPH7_9GAMM</name>
<dbReference type="InterPro" id="IPR011611">
    <property type="entry name" value="PfkB_dom"/>
</dbReference>
<dbReference type="PRINTS" id="PR00990">
    <property type="entry name" value="RIBOKINASE"/>
</dbReference>
<evidence type="ECO:0000256" key="3">
    <source>
        <dbReference type="ARBA" id="ARBA00022777"/>
    </source>
</evidence>
<comment type="caution">
    <text evidence="6">The sequence shown here is derived from an EMBL/GenBank/DDBJ whole genome shotgun (WGS) entry which is preliminary data.</text>
</comment>
<evidence type="ECO:0000259" key="5">
    <source>
        <dbReference type="Pfam" id="PF00294"/>
    </source>
</evidence>
<dbReference type="Proteomes" id="UP000192491">
    <property type="component" value="Unassembled WGS sequence"/>
</dbReference>
<dbReference type="EMBL" id="MTEJ01000105">
    <property type="protein sequence ID" value="OQX10751.1"/>
    <property type="molecule type" value="Genomic_DNA"/>
</dbReference>
<dbReference type="GO" id="GO:0016301">
    <property type="term" value="F:kinase activity"/>
    <property type="evidence" value="ECO:0007669"/>
    <property type="project" value="UniProtKB-KW"/>
</dbReference>
<comment type="similarity">
    <text evidence="1 4">Belongs to the carbohydrate kinase PfkB family.</text>
</comment>
<organism evidence="6 7">
    <name type="scientific">Thiothrix lacustris</name>
    <dbReference type="NCBI Taxonomy" id="525917"/>
    <lineage>
        <taxon>Bacteria</taxon>
        <taxon>Pseudomonadati</taxon>
        <taxon>Pseudomonadota</taxon>
        <taxon>Gammaproteobacteria</taxon>
        <taxon>Thiotrichales</taxon>
        <taxon>Thiotrichaceae</taxon>
        <taxon>Thiothrix</taxon>
    </lineage>
</organism>
<dbReference type="SUPFAM" id="SSF53613">
    <property type="entry name" value="Ribokinase-like"/>
    <property type="match status" value="1"/>
</dbReference>
<protein>
    <submittedName>
        <fullName evidence="6">Adenosine kinase</fullName>
    </submittedName>
</protein>
<dbReference type="InterPro" id="IPR002139">
    <property type="entry name" value="Ribo/fructo_kinase"/>
</dbReference>
<dbReference type="PROSITE" id="PS00584">
    <property type="entry name" value="PFKB_KINASES_2"/>
    <property type="match status" value="1"/>
</dbReference>
<evidence type="ECO:0000256" key="1">
    <source>
        <dbReference type="ARBA" id="ARBA00010688"/>
    </source>
</evidence>
<dbReference type="Gene3D" id="3.30.1110.10">
    <property type="match status" value="1"/>
</dbReference>
<dbReference type="Pfam" id="PF00294">
    <property type="entry name" value="PfkB"/>
    <property type="match status" value="1"/>
</dbReference>
<proteinExistence type="inferred from homology"/>
<dbReference type="AlphaFoldDB" id="A0A1Y1QPH7"/>
<dbReference type="InterPro" id="IPR052700">
    <property type="entry name" value="Carb_kinase_PfkB-like"/>
</dbReference>
<dbReference type="PANTHER" id="PTHR43320:SF3">
    <property type="entry name" value="CARBOHYDRATE KINASE PFKB DOMAIN-CONTAINING PROTEIN"/>
    <property type="match status" value="1"/>
</dbReference>
<feature type="domain" description="Carbohydrate kinase PfkB" evidence="5">
    <location>
        <begin position="58"/>
        <end position="320"/>
    </location>
</feature>
<dbReference type="InterPro" id="IPR002173">
    <property type="entry name" value="Carboh/pur_kinase_PfkB_CS"/>
</dbReference>
<reference evidence="6 7" key="1">
    <citation type="submission" date="2017-01" db="EMBL/GenBank/DDBJ databases">
        <title>Novel large sulfur bacteria in the metagenomes of groundwater-fed chemosynthetic microbial mats in the Lake Huron basin.</title>
        <authorList>
            <person name="Sharrar A.M."/>
            <person name="Flood B.E."/>
            <person name="Bailey J.V."/>
            <person name="Jones D.S."/>
            <person name="Biddanda B."/>
            <person name="Ruberg S.A."/>
            <person name="Marcus D.N."/>
            <person name="Dick G.J."/>
        </authorList>
    </citation>
    <scope>NUCLEOTIDE SEQUENCE [LARGE SCALE GENOMIC DNA]</scope>
    <source>
        <strain evidence="6">A8</strain>
    </source>
</reference>
<evidence type="ECO:0000256" key="2">
    <source>
        <dbReference type="ARBA" id="ARBA00022679"/>
    </source>
</evidence>
<dbReference type="CDD" id="cd01168">
    <property type="entry name" value="adenosine_kinase"/>
    <property type="match status" value="1"/>
</dbReference>
<sequence>MKYDVYGIGNALVDKEFEVTEAFLAAHGIQKGMMTLIDEPTQHRLLSGLTATFGLKKRASGGSAANSIVAVSQFGGSTFYACKVANDESGEFYMQDLHAAGVQTKLDQVRCGCEGVTGKCMVMVTPDAERTMNTFLGITADFSEGELHLDELTQAQYLYIEGYLVTSDVSRAAALKARQVAAQHGVKTAMTFSDPAMVRFFRAGIDEMIGDGVDILFCNQEEMSVFTGHDDLAQAIAAIKPFARKVVVTLGAQGALIVDADGETRVAANPVTAVDTNGAGDMFAGAFLYGMTHGMSNAQAGQLASLAASRIVTVFGARLPKAAHQDVLAAVI</sequence>
<dbReference type="Gene3D" id="3.40.1190.20">
    <property type="match status" value="1"/>
</dbReference>
<gene>
    <name evidence="6" type="ORF">BWK73_19525</name>
</gene>
<evidence type="ECO:0000313" key="6">
    <source>
        <dbReference type="EMBL" id="OQX10751.1"/>
    </source>
</evidence>